<comment type="caution">
    <text evidence="8">The sequence shown here is derived from an EMBL/GenBank/DDBJ whole genome shotgun (WGS) entry which is preliminary data.</text>
</comment>
<comment type="similarity">
    <text evidence="1 5">Belongs to the FliD family.</text>
</comment>
<evidence type="ECO:0000259" key="7">
    <source>
        <dbReference type="Pfam" id="PF07195"/>
    </source>
</evidence>
<accession>A0ABX1PFL3</accession>
<evidence type="ECO:0000256" key="5">
    <source>
        <dbReference type="RuleBase" id="RU362066"/>
    </source>
</evidence>
<reference evidence="8" key="1">
    <citation type="submission" date="2019-12" db="EMBL/GenBank/DDBJ databases">
        <title>Comparative genomics gives insights into the taxonomy of the Azoarcus-Aromatoleum group and reveals separate origins of nif in the plant-associated Azoarcus and non-plant-associated Aromatoleum sub-groups.</title>
        <authorList>
            <person name="Lafos M."/>
            <person name="Maluk M."/>
            <person name="Batista M."/>
            <person name="Junghare M."/>
            <person name="Carmona M."/>
            <person name="Faoro H."/>
            <person name="Cruz L.M."/>
            <person name="Battistoni F."/>
            <person name="De Souza E."/>
            <person name="Pedrosa F."/>
            <person name="Chen W.-M."/>
            <person name="Poole P.S."/>
            <person name="Dixon R.A."/>
            <person name="James E.K."/>
        </authorList>
    </citation>
    <scope>NUCLEOTIDE SEQUENCE</scope>
    <source>
        <strain evidence="8">LuFRes1</strain>
    </source>
</reference>
<keyword evidence="8" id="KW-0969">Cilium</keyword>
<proteinExistence type="inferred from homology"/>
<dbReference type="InterPro" id="IPR040026">
    <property type="entry name" value="FliD"/>
</dbReference>
<keyword evidence="8" id="KW-0282">Flagellum</keyword>
<evidence type="ECO:0000256" key="1">
    <source>
        <dbReference type="ARBA" id="ARBA00009764"/>
    </source>
</evidence>
<gene>
    <name evidence="8" type="primary">fliD</name>
    <name evidence="8" type="ORF">GO606_00875</name>
</gene>
<protein>
    <recommendedName>
        <fullName evidence="5">Flagellar hook-associated protein 2</fullName>
        <shortName evidence="5">HAP2</shortName>
    </recommendedName>
    <alternativeName>
        <fullName evidence="5">Flagellar cap protein</fullName>
    </alternativeName>
</protein>
<dbReference type="PANTHER" id="PTHR30288:SF0">
    <property type="entry name" value="FLAGELLAR HOOK-ASSOCIATED PROTEIN 2"/>
    <property type="match status" value="1"/>
</dbReference>
<dbReference type="Proteomes" id="UP000615989">
    <property type="component" value="Unassembled WGS sequence"/>
</dbReference>
<keyword evidence="9" id="KW-1185">Reference proteome</keyword>
<dbReference type="InterPro" id="IPR003481">
    <property type="entry name" value="FliD_N"/>
</dbReference>
<dbReference type="InterPro" id="IPR010809">
    <property type="entry name" value="FliD_C"/>
</dbReference>
<comment type="subcellular location">
    <subcellularLocation>
        <location evidence="5">Secreted</location>
    </subcellularLocation>
    <subcellularLocation>
        <location evidence="5">Bacterial flagellum</location>
    </subcellularLocation>
</comment>
<evidence type="ECO:0000313" key="8">
    <source>
        <dbReference type="EMBL" id="NMG23290.1"/>
    </source>
</evidence>
<evidence type="ECO:0000256" key="2">
    <source>
        <dbReference type="ARBA" id="ARBA00011255"/>
    </source>
</evidence>
<dbReference type="Pfam" id="PF02465">
    <property type="entry name" value="FliD_N"/>
    <property type="match status" value="1"/>
</dbReference>
<evidence type="ECO:0000259" key="6">
    <source>
        <dbReference type="Pfam" id="PF02465"/>
    </source>
</evidence>
<organism evidence="8 9">
    <name type="scientific">Aromatoleum anaerobium</name>
    <dbReference type="NCBI Taxonomy" id="182180"/>
    <lineage>
        <taxon>Bacteria</taxon>
        <taxon>Pseudomonadati</taxon>
        <taxon>Pseudomonadota</taxon>
        <taxon>Betaproteobacteria</taxon>
        <taxon>Rhodocyclales</taxon>
        <taxon>Rhodocyclaceae</taxon>
        <taxon>Aromatoleum</taxon>
    </lineage>
</organism>
<name>A0ABX1PFL3_9RHOO</name>
<keyword evidence="8" id="KW-0966">Cell projection</keyword>
<evidence type="ECO:0000256" key="4">
    <source>
        <dbReference type="ARBA" id="ARBA00023143"/>
    </source>
</evidence>
<feature type="domain" description="Flagellar hook-associated protein 2 C-terminal" evidence="7">
    <location>
        <begin position="223"/>
        <end position="443"/>
    </location>
</feature>
<dbReference type="Pfam" id="PF07195">
    <property type="entry name" value="FliD_C"/>
    <property type="match status" value="1"/>
</dbReference>
<dbReference type="EMBL" id="WTVG01000002">
    <property type="protein sequence ID" value="NMG23290.1"/>
    <property type="molecule type" value="Genomic_DNA"/>
</dbReference>
<feature type="domain" description="Flagellar hook-associated protein 2 N-terminal" evidence="6">
    <location>
        <begin position="10"/>
        <end position="106"/>
    </location>
</feature>
<dbReference type="RefSeq" id="WP_169116715.1">
    <property type="nucleotide sequence ID" value="NZ_WTVG02000040.1"/>
</dbReference>
<keyword evidence="4 5" id="KW-0975">Bacterial flagellum</keyword>
<comment type="function">
    <text evidence="5">Required for morphogenesis and for the elongation of the flagellar filament by facilitating polymerization of the flagellin monomers at the tip of growing filament. Forms a capping structure, which prevents flagellin subunits (transported through the central channel of the flagellum) from leaking out without polymerization at the distal end.</text>
</comment>
<sequence length="462" mass="46774">MALTATGLGSGLDIDGMISQLMSLERRPITLLATREASFQAKLSAFGQLKSGLSALQTAANGLKDAAKFSATKATVSADAGFSATSGTTAASGTFAVDVTQLATTQRVASDAATEFVPADGTTTARTFEIEFGKVSGGAFDGDGTVKTLEFTGSTIEQLRDAINGADMGVTASIIDNGNARQLVLGGKSTGSAQAFRIGGDVGLSYDPAAPAGSASVTEVQAAQNAKLKVDGISIERGTNAVSDVLAGVTLTLAKAGSGTLTVGQDTSAARSAIDAFVKAYNDANNTIKGLTNYDADNRKASTLTGDATARGAQAQIRNIAGGAFSGLGNTSRLSEIGITFQKEGGLAIDSAKLDAALKDPTRDVSAFFAGASGVKGFAETLAAGLGTYVDGTGLIAGRTDGISASIKSIDRQRTALNTRMESIEARYRAQFTALDTAMAGMTQTSNYLASQLANLPLSGSN</sequence>
<keyword evidence="3" id="KW-0175">Coiled coil</keyword>
<keyword evidence="5" id="KW-0964">Secreted</keyword>
<evidence type="ECO:0000313" key="9">
    <source>
        <dbReference type="Proteomes" id="UP000615989"/>
    </source>
</evidence>
<evidence type="ECO:0000256" key="3">
    <source>
        <dbReference type="ARBA" id="ARBA00023054"/>
    </source>
</evidence>
<dbReference type="PANTHER" id="PTHR30288">
    <property type="entry name" value="FLAGELLAR CAP/ASSEMBLY PROTEIN FLID"/>
    <property type="match status" value="1"/>
</dbReference>
<comment type="subunit">
    <text evidence="2 5">Homopentamer.</text>
</comment>